<evidence type="ECO:0000313" key="3">
    <source>
        <dbReference type="EMBL" id="KAF8478381.1"/>
    </source>
</evidence>
<keyword evidence="4" id="KW-1185">Reference proteome</keyword>
<comment type="caution">
    <text evidence="3">The sequence shown here is derived from an EMBL/GenBank/DDBJ whole genome shotgun (WGS) entry which is preliminary data.</text>
</comment>
<feature type="compositionally biased region" description="Polar residues" evidence="1">
    <location>
        <begin position="122"/>
        <end position="144"/>
    </location>
</feature>
<feature type="transmembrane region" description="Helical" evidence="2">
    <location>
        <begin position="596"/>
        <end position="616"/>
    </location>
</feature>
<evidence type="ECO:0000256" key="1">
    <source>
        <dbReference type="SAM" id="MobiDB-lite"/>
    </source>
</evidence>
<feature type="compositionally biased region" description="Polar residues" evidence="1">
    <location>
        <begin position="224"/>
        <end position="237"/>
    </location>
</feature>
<dbReference type="EMBL" id="WHVB01000011">
    <property type="protein sequence ID" value="KAF8478381.1"/>
    <property type="molecule type" value="Genomic_DNA"/>
</dbReference>
<feature type="region of interest" description="Disordered" evidence="1">
    <location>
        <begin position="707"/>
        <end position="726"/>
    </location>
</feature>
<reference evidence="3" key="1">
    <citation type="submission" date="2019-10" db="EMBL/GenBank/DDBJ databases">
        <authorList>
            <consortium name="DOE Joint Genome Institute"/>
            <person name="Kuo A."/>
            <person name="Miyauchi S."/>
            <person name="Kiss E."/>
            <person name="Drula E."/>
            <person name="Kohler A."/>
            <person name="Sanchez-Garcia M."/>
            <person name="Andreopoulos B."/>
            <person name="Barry K.W."/>
            <person name="Bonito G."/>
            <person name="Buee M."/>
            <person name="Carver A."/>
            <person name="Chen C."/>
            <person name="Cichocki N."/>
            <person name="Clum A."/>
            <person name="Culley D."/>
            <person name="Crous P.W."/>
            <person name="Fauchery L."/>
            <person name="Girlanda M."/>
            <person name="Hayes R."/>
            <person name="Keri Z."/>
            <person name="LaButti K."/>
            <person name="Lipzen A."/>
            <person name="Lombard V."/>
            <person name="Magnuson J."/>
            <person name="Maillard F."/>
            <person name="Morin E."/>
            <person name="Murat C."/>
            <person name="Nolan M."/>
            <person name="Ohm R."/>
            <person name="Pangilinan J."/>
            <person name="Pereira M."/>
            <person name="Perotto S."/>
            <person name="Peter M."/>
            <person name="Riley R."/>
            <person name="Sitrit Y."/>
            <person name="Stielow B."/>
            <person name="Szollosi G."/>
            <person name="Zifcakova L."/>
            <person name="Stursova M."/>
            <person name="Spatafora J.W."/>
            <person name="Tedersoo L."/>
            <person name="Vaario L.-M."/>
            <person name="Yamada A."/>
            <person name="Yan M."/>
            <person name="Wang P."/>
            <person name="Xu J."/>
            <person name="Bruns T."/>
            <person name="Baldrian P."/>
            <person name="Vilgalys R."/>
            <person name="Henrissat B."/>
            <person name="Grigoriev I.V."/>
            <person name="Hibbett D."/>
            <person name="Nagy L.G."/>
            <person name="Martin F.M."/>
        </authorList>
    </citation>
    <scope>NUCLEOTIDE SEQUENCE</scope>
    <source>
        <strain evidence="3">Prilba</strain>
    </source>
</reference>
<evidence type="ECO:0000256" key="2">
    <source>
        <dbReference type="SAM" id="Phobius"/>
    </source>
</evidence>
<feature type="transmembrane region" description="Helical" evidence="2">
    <location>
        <begin position="647"/>
        <end position="671"/>
    </location>
</feature>
<dbReference type="Proteomes" id="UP000759537">
    <property type="component" value="Unassembled WGS sequence"/>
</dbReference>
<feature type="compositionally biased region" description="Low complexity" evidence="1">
    <location>
        <begin position="280"/>
        <end position="301"/>
    </location>
</feature>
<reference evidence="3" key="2">
    <citation type="journal article" date="2020" name="Nat. Commun.">
        <title>Large-scale genome sequencing of mycorrhizal fungi provides insights into the early evolution of symbiotic traits.</title>
        <authorList>
            <person name="Miyauchi S."/>
            <person name="Kiss E."/>
            <person name="Kuo A."/>
            <person name="Drula E."/>
            <person name="Kohler A."/>
            <person name="Sanchez-Garcia M."/>
            <person name="Morin E."/>
            <person name="Andreopoulos B."/>
            <person name="Barry K.W."/>
            <person name="Bonito G."/>
            <person name="Buee M."/>
            <person name="Carver A."/>
            <person name="Chen C."/>
            <person name="Cichocki N."/>
            <person name="Clum A."/>
            <person name="Culley D."/>
            <person name="Crous P.W."/>
            <person name="Fauchery L."/>
            <person name="Girlanda M."/>
            <person name="Hayes R.D."/>
            <person name="Keri Z."/>
            <person name="LaButti K."/>
            <person name="Lipzen A."/>
            <person name="Lombard V."/>
            <person name="Magnuson J."/>
            <person name="Maillard F."/>
            <person name="Murat C."/>
            <person name="Nolan M."/>
            <person name="Ohm R.A."/>
            <person name="Pangilinan J."/>
            <person name="Pereira M.F."/>
            <person name="Perotto S."/>
            <person name="Peter M."/>
            <person name="Pfister S."/>
            <person name="Riley R."/>
            <person name="Sitrit Y."/>
            <person name="Stielow J.B."/>
            <person name="Szollosi G."/>
            <person name="Zifcakova L."/>
            <person name="Stursova M."/>
            <person name="Spatafora J.W."/>
            <person name="Tedersoo L."/>
            <person name="Vaario L.M."/>
            <person name="Yamada A."/>
            <person name="Yan M."/>
            <person name="Wang P."/>
            <person name="Xu J."/>
            <person name="Bruns T."/>
            <person name="Baldrian P."/>
            <person name="Vilgalys R."/>
            <person name="Dunand C."/>
            <person name="Henrissat B."/>
            <person name="Grigoriev I.V."/>
            <person name="Hibbett D."/>
            <person name="Nagy L.G."/>
            <person name="Martin F.M."/>
        </authorList>
    </citation>
    <scope>NUCLEOTIDE SEQUENCE</scope>
    <source>
        <strain evidence="3">Prilba</strain>
    </source>
</reference>
<feature type="transmembrane region" description="Helical" evidence="2">
    <location>
        <begin position="561"/>
        <end position="584"/>
    </location>
</feature>
<feature type="region of interest" description="Disordered" evidence="1">
    <location>
        <begin position="121"/>
        <end position="163"/>
    </location>
</feature>
<gene>
    <name evidence="3" type="ORF">DFH94DRAFT_682838</name>
</gene>
<feature type="transmembrane region" description="Helical" evidence="2">
    <location>
        <begin position="683"/>
        <end position="704"/>
    </location>
</feature>
<keyword evidence="2" id="KW-1133">Transmembrane helix</keyword>
<dbReference type="OrthoDB" id="2657661at2759"/>
<feature type="region of interest" description="Disordered" evidence="1">
    <location>
        <begin position="179"/>
        <end position="323"/>
    </location>
</feature>
<proteinExistence type="predicted"/>
<organism evidence="3 4">
    <name type="scientific">Russula ochroleuca</name>
    <dbReference type="NCBI Taxonomy" id="152965"/>
    <lineage>
        <taxon>Eukaryota</taxon>
        <taxon>Fungi</taxon>
        <taxon>Dikarya</taxon>
        <taxon>Basidiomycota</taxon>
        <taxon>Agaricomycotina</taxon>
        <taxon>Agaricomycetes</taxon>
        <taxon>Russulales</taxon>
        <taxon>Russulaceae</taxon>
        <taxon>Russula</taxon>
    </lineage>
</organism>
<protein>
    <submittedName>
        <fullName evidence="3">Uncharacterized protein</fullName>
    </submittedName>
</protein>
<evidence type="ECO:0000313" key="4">
    <source>
        <dbReference type="Proteomes" id="UP000759537"/>
    </source>
</evidence>
<feature type="compositionally biased region" description="Low complexity" evidence="1">
    <location>
        <begin position="150"/>
        <end position="159"/>
    </location>
</feature>
<keyword evidence="2" id="KW-0812">Transmembrane</keyword>
<feature type="region of interest" description="Disordered" evidence="1">
    <location>
        <begin position="58"/>
        <end position="78"/>
    </location>
</feature>
<sequence length="726" mass="81632">MVSSAKLALFAFSRSMQSIGLGRNLKAFILRCVLLWPRILRGLRKFWSLYFQTSSRDEKKTKGDTGWPSPPGTSRKREECMVVCASQDFGGVGGPSRHSISGSSNEEQSIQLENVIPRTPSVPHSLSSSYVPSPQGSPTHSATRLRSESPRISASSSRAESPHGAVELFIQPVSWTHPRATGRQFTGASSRSPSRPSSPFRRLLSRPNTPTRSDIEIPIRLDTIQHSQGSPEDSTSEVPIHVEQPSRSPTPEDTESMYSTSHPRLPPVDGRTQSFPTPQSPSAESVNSSAASSHSTGYSFSMSGTRYPPPATGSETDALRSNVPLCEERPKDRIFTDVYMYDANLREEIDKCVKVITTITECCGKPFPTDNYDLVLDIVETEDKTIRQYYFVDHKNRTLFWPHYYDMEPLLNEKLDWNRCTATDRRLHWSLYPIGYSGRRFPTNASKELLEVLLSNSIGDKTCDDDSLQTLVLKILTQYSQNAEILNIIHASSITFFLRYKSIYADSGHKRTIPFRLLSVILFFTPDVHLRELKKVWADDIVIEEVWRNFMQKLISEWIEFVLYSTVILAVNVGFLAIPGVIVIPSKEWMIASTQIASSISLVFSIGSIITGLLLVRRNRTMATQDPGTAWEYLSKRTSDIFYLEPLAIIFSLTYALLMWSVFLFFVALLLFNIHNTMTEIRVSMGVASGIVVFLVICCIVNSWDSGTDDSERGELKNILPEEEAE</sequence>
<feature type="compositionally biased region" description="Polar residues" evidence="1">
    <location>
        <begin position="245"/>
        <end position="262"/>
    </location>
</feature>
<dbReference type="AlphaFoldDB" id="A0A9P5T6T6"/>
<name>A0A9P5T6T6_9AGAM</name>
<feature type="compositionally biased region" description="Low complexity" evidence="1">
    <location>
        <begin position="189"/>
        <end position="207"/>
    </location>
</feature>
<keyword evidence="2" id="KW-0472">Membrane</keyword>
<accession>A0A9P5T6T6</accession>